<feature type="transmembrane region" description="Helical" evidence="1">
    <location>
        <begin position="144"/>
        <end position="167"/>
    </location>
</feature>
<proteinExistence type="predicted"/>
<dbReference type="InterPro" id="IPR037185">
    <property type="entry name" value="EmrE-like"/>
</dbReference>
<comment type="caution">
    <text evidence="3">The sequence shown here is derived from an EMBL/GenBank/DDBJ whole genome shotgun (WGS) entry which is preliminary data.</text>
</comment>
<reference evidence="4" key="1">
    <citation type="submission" date="2017-09" db="EMBL/GenBank/DDBJ databases">
        <title>Depth-based differentiation of microbial function through sediment-hosted aquifers and enrichment of novel symbionts in the deep terrestrial subsurface.</title>
        <authorList>
            <person name="Probst A.J."/>
            <person name="Ladd B."/>
            <person name="Jarett J.K."/>
            <person name="Geller-Mcgrath D.E."/>
            <person name="Sieber C.M.K."/>
            <person name="Emerson J.B."/>
            <person name="Anantharaman K."/>
            <person name="Thomas B.C."/>
            <person name="Malmstrom R."/>
            <person name="Stieglmeier M."/>
            <person name="Klingl A."/>
            <person name="Woyke T."/>
            <person name="Ryan C.M."/>
            <person name="Banfield J.F."/>
        </authorList>
    </citation>
    <scope>NUCLEOTIDE SEQUENCE [LARGE SCALE GENOMIC DNA]</scope>
</reference>
<keyword evidence="1" id="KW-1133">Transmembrane helix</keyword>
<feature type="transmembrane region" description="Helical" evidence="1">
    <location>
        <begin position="60"/>
        <end position="79"/>
    </location>
</feature>
<dbReference type="Pfam" id="PF00892">
    <property type="entry name" value="EamA"/>
    <property type="match status" value="2"/>
</dbReference>
<dbReference type="PANTHER" id="PTHR22911:SF137">
    <property type="entry name" value="SOLUTE CARRIER FAMILY 35 MEMBER G2-RELATED"/>
    <property type="match status" value="1"/>
</dbReference>
<dbReference type="EMBL" id="PFMC01000022">
    <property type="protein sequence ID" value="PIY95244.1"/>
    <property type="molecule type" value="Genomic_DNA"/>
</dbReference>
<gene>
    <name evidence="3" type="ORF">COY67_00980</name>
</gene>
<organism evidence="3 4">
    <name type="scientific">Candidatus Komeilibacteria bacterium CG_4_10_14_0_8_um_filter_37_78</name>
    <dbReference type="NCBI Taxonomy" id="1974471"/>
    <lineage>
        <taxon>Bacteria</taxon>
        <taxon>Candidatus Komeiliibacteriota</taxon>
    </lineage>
</organism>
<feature type="transmembrane region" description="Helical" evidence="1">
    <location>
        <begin position="240"/>
        <end position="260"/>
    </location>
</feature>
<feature type="transmembrane region" description="Helical" evidence="1">
    <location>
        <begin position="173"/>
        <end position="194"/>
    </location>
</feature>
<feature type="transmembrane region" description="Helical" evidence="1">
    <location>
        <begin position="33"/>
        <end position="53"/>
    </location>
</feature>
<dbReference type="PANTHER" id="PTHR22911">
    <property type="entry name" value="ACYL-MALONYL CONDENSING ENZYME-RELATED"/>
    <property type="match status" value="1"/>
</dbReference>
<dbReference type="GO" id="GO:0016020">
    <property type="term" value="C:membrane"/>
    <property type="evidence" value="ECO:0007669"/>
    <property type="project" value="InterPro"/>
</dbReference>
<name>A0A2M7RF10_9BACT</name>
<dbReference type="InterPro" id="IPR000620">
    <property type="entry name" value="EamA_dom"/>
</dbReference>
<feature type="transmembrane region" description="Helical" evidence="1">
    <location>
        <begin position="214"/>
        <end position="234"/>
    </location>
</feature>
<dbReference type="AlphaFoldDB" id="A0A2M7RF10"/>
<evidence type="ECO:0000313" key="4">
    <source>
        <dbReference type="Proteomes" id="UP000228689"/>
    </source>
</evidence>
<feature type="domain" description="EamA" evidence="2">
    <location>
        <begin position="147"/>
        <end position="268"/>
    </location>
</feature>
<accession>A0A2M7RF10</accession>
<keyword evidence="1" id="KW-0812">Transmembrane</keyword>
<dbReference type="Gene3D" id="1.10.3730.20">
    <property type="match status" value="1"/>
</dbReference>
<feature type="transmembrane region" description="Helical" evidence="1">
    <location>
        <begin position="99"/>
        <end position="132"/>
    </location>
</feature>
<feature type="transmembrane region" description="Helical" evidence="1">
    <location>
        <begin position="276"/>
        <end position="294"/>
    </location>
</feature>
<keyword evidence="1" id="KW-0472">Membrane</keyword>
<sequence>MWLLVSSVAYLFNAISMAVNKSLLNKSIPNPAVYTFFITILGLLAFVLAPFGLYWIGTNFLLISIVAGLCYTFALLTLFKALMYDEVSRVTPMVGSWQPIFVFLLAFVLIGERLALNQIFGFVLILIGGYLITKHWEKVRQNNYKLISLAILSSLLFALSFVISKYLFDQVGFISGFVWTRIGSFIGALILLLWAENRKAIFKNVGSSGQQTTLLFIGGQLAGGLYFILLNWAISIGSVTLINAMQGMQYVFLFFIVLLLSKKHPEWLKENTSKKILLQKIFSIVLIGIGLFIIT</sequence>
<evidence type="ECO:0000313" key="3">
    <source>
        <dbReference type="EMBL" id="PIY95244.1"/>
    </source>
</evidence>
<evidence type="ECO:0000256" key="1">
    <source>
        <dbReference type="SAM" id="Phobius"/>
    </source>
</evidence>
<dbReference type="SUPFAM" id="SSF103481">
    <property type="entry name" value="Multidrug resistance efflux transporter EmrE"/>
    <property type="match status" value="1"/>
</dbReference>
<protein>
    <recommendedName>
        <fullName evidence="2">EamA domain-containing protein</fullName>
    </recommendedName>
</protein>
<feature type="domain" description="EamA" evidence="2">
    <location>
        <begin position="2"/>
        <end position="133"/>
    </location>
</feature>
<dbReference type="Proteomes" id="UP000228689">
    <property type="component" value="Unassembled WGS sequence"/>
</dbReference>
<evidence type="ECO:0000259" key="2">
    <source>
        <dbReference type="Pfam" id="PF00892"/>
    </source>
</evidence>